<evidence type="ECO:0000313" key="2">
    <source>
        <dbReference type="EMBL" id="KAJ4479509.1"/>
    </source>
</evidence>
<evidence type="ECO:0000256" key="1">
    <source>
        <dbReference type="SAM" id="MobiDB-lite"/>
    </source>
</evidence>
<reference evidence="2" key="1">
    <citation type="submission" date="2022-08" db="EMBL/GenBank/DDBJ databases">
        <authorList>
            <consortium name="DOE Joint Genome Institute"/>
            <person name="Min B."/>
            <person name="Riley R."/>
            <person name="Sierra-Patev S."/>
            <person name="Naranjo-Ortiz M."/>
            <person name="Looney B."/>
            <person name="Konkel Z."/>
            <person name="Slot J.C."/>
            <person name="Sakamoto Y."/>
            <person name="Steenwyk J.L."/>
            <person name="Rokas A."/>
            <person name="Carro J."/>
            <person name="Camarero S."/>
            <person name="Ferreira P."/>
            <person name="Molpeceres G."/>
            <person name="Ruiz-Duenas F.J."/>
            <person name="Serrano A."/>
            <person name="Henrissat B."/>
            <person name="Drula E."/>
            <person name="Hughes K.W."/>
            <person name="Mata J.L."/>
            <person name="Ishikawa N.K."/>
            <person name="Vargas-Isla R."/>
            <person name="Ushijima S."/>
            <person name="Smith C.A."/>
            <person name="Ahrendt S."/>
            <person name="Andreopoulos W."/>
            <person name="He G."/>
            <person name="Labutti K."/>
            <person name="Lipzen A."/>
            <person name="Ng V."/>
            <person name="Sandor L."/>
            <person name="Barry K."/>
            <person name="Martinez A.T."/>
            <person name="Xiao Y."/>
            <person name="Gibbons J.G."/>
            <person name="Terashima K."/>
            <person name="Hibbett D.S."/>
            <person name="Grigoriev I.V."/>
        </authorList>
    </citation>
    <scope>NUCLEOTIDE SEQUENCE</scope>
    <source>
        <strain evidence="2">Sp2 HRB7682 ss15</strain>
    </source>
</reference>
<comment type="caution">
    <text evidence="2">The sequence shown here is derived from an EMBL/GenBank/DDBJ whole genome shotgun (WGS) entry which is preliminary data.</text>
</comment>
<organism evidence="2 3">
    <name type="scientific">Lentinula lateritia</name>
    <dbReference type="NCBI Taxonomy" id="40482"/>
    <lineage>
        <taxon>Eukaryota</taxon>
        <taxon>Fungi</taxon>
        <taxon>Dikarya</taxon>
        <taxon>Basidiomycota</taxon>
        <taxon>Agaricomycotina</taxon>
        <taxon>Agaricomycetes</taxon>
        <taxon>Agaricomycetidae</taxon>
        <taxon>Agaricales</taxon>
        <taxon>Marasmiineae</taxon>
        <taxon>Omphalotaceae</taxon>
        <taxon>Lentinula</taxon>
    </lineage>
</organism>
<dbReference type="EMBL" id="JANVFS010000016">
    <property type="protein sequence ID" value="KAJ4479509.1"/>
    <property type="molecule type" value="Genomic_DNA"/>
</dbReference>
<feature type="region of interest" description="Disordered" evidence="1">
    <location>
        <begin position="85"/>
        <end position="105"/>
    </location>
</feature>
<sequence length="216" mass="25596">MTKMVNLLATKLELGSPMISMYLLQNPDHYTSQIFVPFYWKPFVRHNRYIGLSSAYDYTHCPREHEQYNLYDWIQKFYRIKSRRATKKKHTDDNHSDDSNTDEDYIASRPKAQSSYALFLNGHPLSSTHSVAGRKNYLNVVPNFIGPPLPRPDKDDREYYCCTMLTIFKPWRTGADLKSVDDSWHEAFCSHPFNDQERLYIKNMNLRYECLDSRDD</sequence>
<protein>
    <submittedName>
        <fullName evidence="2">Uncharacterized protein</fullName>
    </submittedName>
</protein>
<proteinExistence type="predicted"/>
<reference evidence="2" key="2">
    <citation type="journal article" date="2023" name="Proc. Natl. Acad. Sci. U.S.A.">
        <title>A global phylogenomic analysis of the shiitake genus Lentinula.</title>
        <authorList>
            <person name="Sierra-Patev S."/>
            <person name="Min B."/>
            <person name="Naranjo-Ortiz M."/>
            <person name="Looney B."/>
            <person name="Konkel Z."/>
            <person name="Slot J.C."/>
            <person name="Sakamoto Y."/>
            <person name="Steenwyk J.L."/>
            <person name="Rokas A."/>
            <person name="Carro J."/>
            <person name="Camarero S."/>
            <person name="Ferreira P."/>
            <person name="Molpeceres G."/>
            <person name="Ruiz-Duenas F.J."/>
            <person name="Serrano A."/>
            <person name="Henrissat B."/>
            <person name="Drula E."/>
            <person name="Hughes K.W."/>
            <person name="Mata J.L."/>
            <person name="Ishikawa N.K."/>
            <person name="Vargas-Isla R."/>
            <person name="Ushijima S."/>
            <person name="Smith C.A."/>
            <person name="Donoghue J."/>
            <person name="Ahrendt S."/>
            <person name="Andreopoulos W."/>
            <person name="He G."/>
            <person name="LaButti K."/>
            <person name="Lipzen A."/>
            <person name="Ng V."/>
            <person name="Riley R."/>
            <person name="Sandor L."/>
            <person name="Barry K."/>
            <person name="Martinez A.T."/>
            <person name="Xiao Y."/>
            <person name="Gibbons J.G."/>
            <person name="Terashima K."/>
            <person name="Grigoriev I.V."/>
            <person name="Hibbett D."/>
        </authorList>
    </citation>
    <scope>NUCLEOTIDE SEQUENCE</scope>
    <source>
        <strain evidence="2">Sp2 HRB7682 ss15</strain>
    </source>
</reference>
<dbReference type="Proteomes" id="UP001150238">
    <property type="component" value="Unassembled WGS sequence"/>
</dbReference>
<gene>
    <name evidence="2" type="ORF">C8J55DRAFT_396537</name>
</gene>
<evidence type="ECO:0000313" key="3">
    <source>
        <dbReference type="Proteomes" id="UP001150238"/>
    </source>
</evidence>
<name>A0A9W9ACC5_9AGAR</name>
<dbReference type="AlphaFoldDB" id="A0A9W9ACC5"/>
<accession>A0A9W9ACC5</accession>
<feature type="non-terminal residue" evidence="2">
    <location>
        <position position="216"/>
    </location>
</feature>